<keyword evidence="1" id="KW-0805">Transcription regulation</keyword>
<evidence type="ECO:0000256" key="3">
    <source>
        <dbReference type="ARBA" id="ARBA00023163"/>
    </source>
</evidence>
<dbReference type="GO" id="GO:0003700">
    <property type="term" value="F:DNA-binding transcription factor activity"/>
    <property type="evidence" value="ECO:0007669"/>
    <property type="project" value="TreeGrafter"/>
</dbReference>
<dbReference type="Gene3D" id="3.40.50.2300">
    <property type="match status" value="2"/>
</dbReference>
<feature type="domain" description="HTH lacI-type" evidence="5">
    <location>
        <begin position="41"/>
        <end position="95"/>
    </location>
</feature>
<evidence type="ECO:0000256" key="4">
    <source>
        <dbReference type="SAM" id="MobiDB-lite"/>
    </source>
</evidence>
<dbReference type="AlphaFoldDB" id="A0A4Y3KQ88"/>
<dbReference type="PANTHER" id="PTHR30146:SF153">
    <property type="entry name" value="LACTOSE OPERON REPRESSOR"/>
    <property type="match status" value="1"/>
</dbReference>
<name>A0A4Y3KQ88_9CELL</name>
<dbReference type="PANTHER" id="PTHR30146">
    <property type="entry name" value="LACI-RELATED TRANSCRIPTIONAL REPRESSOR"/>
    <property type="match status" value="1"/>
</dbReference>
<dbReference type="EMBL" id="BJLQ01000050">
    <property type="protein sequence ID" value="GEA85806.1"/>
    <property type="molecule type" value="Genomic_DNA"/>
</dbReference>
<dbReference type="Proteomes" id="UP000320461">
    <property type="component" value="Unassembled WGS sequence"/>
</dbReference>
<evidence type="ECO:0000256" key="2">
    <source>
        <dbReference type="ARBA" id="ARBA00023125"/>
    </source>
</evidence>
<keyword evidence="3" id="KW-0804">Transcription</keyword>
<sequence length="371" mass="39030">MTTTGHDGASGDVDVATPAHGTTVATDPTEPHGEGGRGSQTTIAAIAAEAGVSVPTVSKVLNGRADVAASTRARVEEVIERHGYRRRRSSSGTGSGLIELVFHELDSPWALQIIKGVETVAGPARVGVVLSELGGEHRPPQEWLDDVLARRPRGVIFVLSELDAAQQAQLKSRSIPFVVVDTAGEQPAGVPVVGSQNWAGGLAATRHLLQLGHRRIGVVSGPRDVLCSRARVDGYRSALDEAGLSYDAGLVRWGNFFVDGGYEHGHELLSRPDRPTAIFAGADFQALGVIRAARELGLRVPEDVSVVGYDDLPVTEWVQPGLTTVRQPLADMAATAARMLLEIAGGARPANLRIDLATELVVRSSTAAPSA</sequence>
<dbReference type="CDD" id="cd01392">
    <property type="entry name" value="HTH_LacI"/>
    <property type="match status" value="1"/>
</dbReference>
<dbReference type="InterPro" id="IPR028082">
    <property type="entry name" value="Peripla_BP_I"/>
</dbReference>
<keyword evidence="7" id="KW-1185">Reference proteome</keyword>
<dbReference type="SUPFAM" id="SSF47413">
    <property type="entry name" value="lambda repressor-like DNA-binding domains"/>
    <property type="match status" value="1"/>
</dbReference>
<gene>
    <name evidence="6" type="ORF">CGE01nite_30570</name>
</gene>
<comment type="caution">
    <text evidence="6">The sequence shown here is derived from an EMBL/GenBank/DDBJ whole genome shotgun (WGS) entry which is preliminary data.</text>
</comment>
<evidence type="ECO:0000259" key="5">
    <source>
        <dbReference type="PROSITE" id="PS50932"/>
    </source>
</evidence>
<dbReference type="PROSITE" id="PS50932">
    <property type="entry name" value="HTH_LACI_2"/>
    <property type="match status" value="1"/>
</dbReference>
<feature type="region of interest" description="Disordered" evidence="4">
    <location>
        <begin position="1"/>
        <end position="38"/>
    </location>
</feature>
<dbReference type="GO" id="GO:0000976">
    <property type="term" value="F:transcription cis-regulatory region binding"/>
    <property type="evidence" value="ECO:0007669"/>
    <property type="project" value="TreeGrafter"/>
</dbReference>
<dbReference type="SMART" id="SM00354">
    <property type="entry name" value="HTH_LACI"/>
    <property type="match status" value="1"/>
</dbReference>
<accession>A0A4Y3KQ88</accession>
<dbReference type="Pfam" id="PF13377">
    <property type="entry name" value="Peripla_BP_3"/>
    <property type="match status" value="1"/>
</dbReference>
<evidence type="ECO:0000313" key="6">
    <source>
        <dbReference type="EMBL" id="GEA85806.1"/>
    </source>
</evidence>
<dbReference type="Gene3D" id="1.10.260.40">
    <property type="entry name" value="lambda repressor-like DNA-binding domains"/>
    <property type="match status" value="1"/>
</dbReference>
<dbReference type="InterPro" id="IPR000843">
    <property type="entry name" value="HTH_LacI"/>
</dbReference>
<evidence type="ECO:0000256" key="1">
    <source>
        <dbReference type="ARBA" id="ARBA00023015"/>
    </source>
</evidence>
<protein>
    <submittedName>
        <fullName evidence="6">Transcriptional regulator</fullName>
    </submittedName>
</protein>
<dbReference type="CDD" id="cd06296">
    <property type="entry name" value="PBP1_CatR-like"/>
    <property type="match status" value="1"/>
</dbReference>
<evidence type="ECO:0000313" key="7">
    <source>
        <dbReference type="Proteomes" id="UP000320461"/>
    </source>
</evidence>
<organism evidence="6 7">
    <name type="scientific">Cellulomonas gelida</name>
    <dbReference type="NCBI Taxonomy" id="1712"/>
    <lineage>
        <taxon>Bacteria</taxon>
        <taxon>Bacillati</taxon>
        <taxon>Actinomycetota</taxon>
        <taxon>Actinomycetes</taxon>
        <taxon>Micrococcales</taxon>
        <taxon>Cellulomonadaceae</taxon>
        <taxon>Cellulomonas</taxon>
    </lineage>
</organism>
<dbReference type="SUPFAM" id="SSF53822">
    <property type="entry name" value="Periplasmic binding protein-like I"/>
    <property type="match status" value="1"/>
</dbReference>
<dbReference type="InterPro" id="IPR046335">
    <property type="entry name" value="LacI/GalR-like_sensor"/>
</dbReference>
<dbReference type="Pfam" id="PF00356">
    <property type="entry name" value="LacI"/>
    <property type="match status" value="1"/>
</dbReference>
<reference evidence="6 7" key="1">
    <citation type="submission" date="2019-06" db="EMBL/GenBank/DDBJ databases">
        <title>Whole genome shotgun sequence of Cellulomonas gelida NBRC 3748.</title>
        <authorList>
            <person name="Hosoyama A."/>
            <person name="Uohara A."/>
            <person name="Ohji S."/>
            <person name="Ichikawa N."/>
        </authorList>
    </citation>
    <scope>NUCLEOTIDE SEQUENCE [LARGE SCALE GENOMIC DNA]</scope>
    <source>
        <strain evidence="6 7">NBRC 3748</strain>
    </source>
</reference>
<dbReference type="InterPro" id="IPR010982">
    <property type="entry name" value="Lambda_DNA-bd_dom_sf"/>
</dbReference>
<dbReference type="RefSeq" id="WP_229747502.1">
    <property type="nucleotide sequence ID" value="NZ_BJLQ01000050.1"/>
</dbReference>
<proteinExistence type="predicted"/>
<keyword evidence="2" id="KW-0238">DNA-binding</keyword>